<evidence type="ECO:0000313" key="2">
    <source>
        <dbReference type="Proteomes" id="UP001140076"/>
    </source>
</evidence>
<dbReference type="RefSeq" id="WP_270070119.1">
    <property type="nucleotide sequence ID" value="NZ_JAJAQC010000001.1"/>
</dbReference>
<comment type="caution">
    <text evidence="1">The sequence shown here is derived from an EMBL/GenBank/DDBJ whole genome shotgun (WGS) entry which is preliminary data.</text>
</comment>
<dbReference type="EMBL" id="JAJAQC010000001">
    <property type="protein sequence ID" value="MDA0562833.1"/>
    <property type="molecule type" value="Genomic_DNA"/>
</dbReference>
<dbReference type="AlphaFoldDB" id="A0A9X3NIL8"/>
<sequence>MTAAHDPGDRPGRGAGEDPLLALLRRRYGQTWSIRRTAHLWIATALDPDCDHAPTLVQPDVETFVRELEEPPARACRPGRASLLSAGWFADNVERVGGDGACVDLRPPMS</sequence>
<proteinExistence type="predicted"/>
<keyword evidence="2" id="KW-1185">Reference proteome</keyword>
<reference evidence="1" key="1">
    <citation type="submission" date="2021-10" db="EMBL/GenBank/DDBJ databases">
        <title>Streptomonospora sp. nov., isolated from mangrove soil.</title>
        <authorList>
            <person name="Chen X."/>
            <person name="Ge X."/>
            <person name="Liu W."/>
        </authorList>
    </citation>
    <scope>NUCLEOTIDE SEQUENCE</scope>
    <source>
        <strain evidence="1">S1-112</strain>
    </source>
</reference>
<accession>A0A9X3NIL8</accession>
<protein>
    <submittedName>
        <fullName evidence="1">Uncharacterized protein</fullName>
    </submittedName>
</protein>
<organism evidence="1 2">
    <name type="scientific">Streptomonospora mangrovi</name>
    <dbReference type="NCBI Taxonomy" id="2883123"/>
    <lineage>
        <taxon>Bacteria</taxon>
        <taxon>Bacillati</taxon>
        <taxon>Actinomycetota</taxon>
        <taxon>Actinomycetes</taxon>
        <taxon>Streptosporangiales</taxon>
        <taxon>Nocardiopsidaceae</taxon>
        <taxon>Streptomonospora</taxon>
    </lineage>
</organism>
<gene>
    <name evidence="1" type="ORF">LG943_00535</name>
</gene>
<dbReference type="Proteomes" id="UP001140076">
    <property type="component" value="Unassembled WGS sequence"/>
</dbReference>
<evidence type="ECO:0000313" key="1">
    <source>
        <dbReference type="EMBL" id="MDA0562833.1"/>
    </source>
</evidence>
<name>A0A9X3NIL8_9ACTN</name>